<proteinExistence type="predicted"/>
<dbReference type="EMBL" id="LVZM01002022">
    <property type="protein sequence ID" value="OUC48820.1"/>
    <property type="molecule type" value="Genomic_DNA"/>
</dbReference>
<organism evidence="1 2">
    <name type="scientific">Trichinella nativa</name>
    <dbReference type="NCBI Taxonomy" id="6335"/>
    <lineage>
        <taxon>Eukaryota</taxon>
        <taxon>Metazoa</taxon>
        <taxon>Ecdysozoa</taxon>
        <taxon>Nematoda</taxon>
        <taxon>Enoplea</taxon>
        <taxon>Dorylaimia</taxon>
        <taxon>Trichinellida</taxon>
        <taxon>Trichinellidae</taxon>
        <taxon>Trichinella</taxon>
    </lineage>
</organism>
<sequence>LFNSSQFHDIIHCISQPATNAVGEYRSNTVCAIKRYLQKNHTGKKCPNTNGDSCCHRLLNIEQSKNTTSQTILKSKFTATRIYGERGGHMTVMRLLDLRSQKLSIRKDGTDTKVLDCQEDLETMYCQDLALSVPKISDSLIPPINKFEHLKNAQLADFQITMDIHDFLLVLTS</sequence>
<feature type="non-terminal residue" evidence="1">
    <location>
        <position position="1"/>
    </location>
</feature>
<dbReference type="Proteomes" id="UP000243006">
    <property type="component" value="Unassembled WGS sequence"/>
</dbReference>
<evidence type="ECO:0000313" key="2">
    <source>
        <dbReference type="Proteomes" id="UP000243006"/>
    </source>
</evidence>
<evidence type="ECO:0000313" key="1">
    <source>
        <dbReference type="EMBL" id="OUC48820.1"/>
    </source>
</evidence>
<accession>A0A1Y3EVM3</accession>
<name>A0A1Y3EVM3_9BILA</name>
<comment type="caution">
    <text evidence="1">The sequence shown here is derived from an EMBL/GenBank/DDBJ whole genome shotgun (WGS) entry which is preliminary data.</text>
</comment>
<reference evidence="1 2" key="1">
    <citation type="submission" date="2015-04" db="EMBL/GenBank/DDBJ databases">
        <title>Draft genome of the roundworm Trichinella nativa.</title>
        <authorList>
            <person name="Mitreva M."/>
        </authorList>
    </citation>
    <scope>NUCLEOTIDE SEQUENCE [LARGE SCALE GENOMIC DNA]</scope>
    <source>
        <strain evidence="1 2">ISS45</strain>
    </source>
</reference>
<gene>
    <name evidence="1" type="ORF">D917_01046</name>
</gene>
<dbReference type="AlphaFoldDB" id="A0A1Y3EVM3"/>
<protein>
    <submittedName>
        <fullName evidence="1">Uncharacterized protein</fullName>
    </submittedName>
</protein>